<comment type="caution">
    <text evidence="11">The sequence shown here is derived from an EMBL/GenBank/DDBJ whole genome shotgun (WGS) entry which is preliminary data.</text>
</comment>
<evidence type="ECO:0000256" key="8">
    <source>
        <dbReference type="ARBA" id="ARBA00023098"/>
    </source>
</evidence>
<dbReference type="Proteomes" id="UP000823612">
    <property type="component" value="Unassembled WGS sequence"/>
</dbReference>
<evidence type="ECO:0000256" key="5">
    <source>
        <dbReference type="ARBA" id="ARBA00022556"/>
    </source>
</evidence>
<dbReference type="PANTHER" id="PTHR30372">
    <property type="entry name" value="LIPID-A-DISACCHARIDE SYNTHASE"/>
    <property type="match status" value="1"/>
</dbReference>
<evidence type="ECO:0000256" key="9">
    <source>
        <dbReference type="ARBA" id="ARBA00048975"/>
    </source>
</evidence>
<dbReference type="NCBIfam" id="TIGR00215">
    <property type="entry name" value="lpxB"/>
    <property type="match status" value="1"/>
</dbReference>
<evidence type="ECO:0000256" key="10">
    <source>
        <dbReference type="NCBIfam" id="TIGR00215"/>
    </source>
</evidence>
<sequence>MKYYIISGEASGDMHGANLIKSLKAKDSQAEFRCWGGDLMQAAGATVVKHYRDLAFMGFAEVAMHLGTILANFRFCRKDMDAYQPDIVILIDYPGFNMPMARYAHKQGYKVFYYIAPQVWAWRTGRIKKLKKYTDAVYTLMPFERRFYEAYQAEALYEGNPLVDSILAYRPDEDFIARFKAEADAKGDERKLVVILPGSRKQEIKRIFPMMLEVASRQPRFRYVVAGTKNLPDAMYRQYLAAYPDIELVYGHTYDLFTMAWAGLVKSGTSTLEAALFGVPEVVCYQTSPVTYAIGRMFVNKQVRFISLVNLIMDRLVVVELLQQDFTVQRLEAEFLKIANDTVERKKQLQDYVELKKVMGSGGTSDRVAASIISIFGRITNREAK</sequence>
<evidence type="ECO:0000256" key="7">
    <source>
        <dbReference type="ARBA" id="ARBA00022679"/>
    </source>
</evidence>
<dbReference type="GO" id="GO:0008915">
    <property type="term" value="F:lipid-A-disaccharide synthase activity"/>
    <property type="evidence" value="ECO:0007669"/>
    <property type="project" value="UniProtKB-UniRule"/>
</dbReference>
<gene>
    <name evidence="11" type="primary">lpxB</name>
    <name evidence="11" type="ORF">IAB08_03695</name>
</gene>
<keyword evidence="6 11" id="KW-0328">Glycosyltransferase</keyword>
<protein>
    <recommendedName>
        <fullName evidence="3 10">Lipid-A-disaccharide synthase</fullName>
        <ecNumber evidence="2 10">2.4.1.182</ecNumber>
    </recommendedName>
</protein>
<dbReference type="EMBL" id="JADIMZ010000053">
    <property type="protein sequence ID" value="MBO8432382.1"/>
    <property type="molecule type" value="Genomic_DNA"/>
</dbReference>
<evidence type="ECO:0000256" key="1">
    <source>
        <dbReference type="ARBA" id="ARBA00002056"/>
    </source>
</evidence>
<dbReference type="PANTHER" id="PTHR30372:SF4">
    <property type="entry name" value="LIPID-A-DISACCHARIDE SYNTHASE, MITOCHONDRIAL-RELATED"/>
    <property type="match status" value="1"/>
</dbReference>
<evidence type="ECO:0000256" key="6">
    <source>
        <dbReference type="ARBA" id="ARBA00022676"/>
    </source>
</evidence>
<organism evidence="11 12">
    <name type="scientific">Candidatus Pullibacteroides excrementavium</name>
    <dbReference type="NCBI Taxonomy" id="2840905"/>
    <lineage>
        <taxon>Bacteria</taxon>
        <taxon>Pseudomonadati</taxon>
        <taxon>Bacteroidota</taxon>
        <taxon>Bacteroidia</taxon>
        <taxon>Bacteroidales</taxon>
        <taxon>Candidatus Pullibacteroides</taxon>
    </lineage>
</organism>
<evidence type="ECO:0000313" key="12">
    <source>
        <dbReference type="Proteomes" id="UP000823612"/>
    </source>
</evidence>
<reference evidence="11" key="2">
    <citation type="journal article" date="2021" name="PeerJ">
        <title>Extensive microbial diversity within the chicken gut microbiome revealed by metagenomics and culture.</title>
        <authorList>
            <person name="Gilroy R."/>
            <person name="Ravi A."/>
            <person name="Getino M."/>
            <person name="Pursley I."/>
            <person name="Horton D.L."/>
            <person name="Alikhan N.F."/>
            <person name="Baker D."/>
            <person name="Gharbi K."/>
            <person name="Hall N."/>
            <person name="Watson M."/>
            <person name="Adriaenssens E.M."/>
            <person name="Foster-Nyarko E."/>
            <person name="Jarju S."/>
            <person name="Secka A."/>
            <person name="Antonio M."/>
            <person name="Oren A."/>
            <person name="Chaudhuri R.R."/>
            <person name="La Ragione R."/>
            <person name="Hildebrand F."/>
            <person name="Pallen M.J."/>
        </authorList>
    </citation>
    <scope>NUCLEOTIDE SEQUENCE</scope>
    <source>
        <strain evidence="11">2889</strain>
    </source>
</reference>
<evidence type="ECO:0000256" key="3">
    <source>
        <dbReference type="ARBA" id="ARBA00020902"/>
    </source>
</evidence>
<dbReference type="SUPFAM" id="SSF53756">
    <property type="entry name" value="UDP-Glycosyltransferase/glycogen phosphorylase"/>
    <property type="match status" value="1"/>
</dbReference>
<keyword evidence="5" id="KW-0441">Lipid A biosynthesis</keyword>
<keyword evidence="7 11" id="KW-0808">Transferase</keyword>
<evidence type="ECO:0000256" key="4">
    <source>
        <dbReference type="ARBA" id="ARBA00022516"/>
    </source>
</evidence>
<reference evidence="11" key="1">
    <citation type="submission" date="2020-10" db="EMBL/GenBank/DDBJ databases">
        <authorList>
            <person name="Gilroy R."/>
        </authorList>
    </citation>
    <scope>NUCLEOTIDE SEQUENCE</scope>
    <source>
        <strain evidence="11">2889</strain>
    </source>
</reference>
<evidence type="ECO:0000313" key="11">
    <source>
        <dbReference type="EMBL" id="MBO8432382.1"/>
    </source>
</evidence>
<comment type="catalytic activity">
    <reaction evidence="9">
        <text>a lipid X + a UDP-2-N,3-O-bis[(3R)-3-hydroxyacyl]-alpha-D-glucosamine = a lipid A disaccharide + UDP + H(+)</text>
        <dbReference type="Rhea" id="RHEA:67828"/>
        <dbReference type="ChEBI" id="CHEBI:15378"/>
        <dbReference type="ChEBI" id="CHEBI:58223"/>
        <dbReference type="ChEBI" id="CHEBI:137748"/>
        <dbReference type="ChEBI" id="CHEBI:176338"/>
        <dbReference type="ChEBI" id="CHEBI:176343"/>
        <dbReference type="EC" id="2.4.1.182"/>
    </reaction>
</comment>
<dbReference type="GO" id="GO:0005543">
    <property type="term" value="F:phospholipid binding"/>
    <property type="evidence" value="ECO:0007669"/>
    <property type="project" value="TreeGrafter"/>
</dbReference>
<keyword evidence="4" id="KW-0444">Lipid biosynthesis</keyword>
<name>A0A9D9H1X3_9BACT</name>
<dbReference type="GO" id="GO:0016020">
    <property type="term" value="C:membrane"/>
    <property type="evidence" value="ECO:0007669"/>
    <property type="project" value="GOC"/>
</dbReference>
<accession>A0A9D9H1X3</accession>
<proteinExistence type="predicted"/>
<dbReference type="EC" id="2.4.1.182" evidence="2 10"/>
<keyword evidence="8" id="KW-0443">Lipid metabolism</keyword>
<dbReference type="AlphaFoldDB" id="A0A9D9H1X3"/>
<dbReference type="InterPro" id="IPR003835">
    <property type="entry name" value="Glyco_trans_19"/>
</dbReference>
<dbReference type="GO" id="GO:0009245">
    <property type="term" value="P:lipid A biosynthetic process"/>
    <property type="evidence" value="ECO:0007669"/>
    <property type="project" value="UniProtKB-UniRule"/>
</dbReference>
<dbReference type="Pfam" id="PF02684">
    <property type="entry name" value="LpxB"/>
    <property type="match status" value="1"/>
</dbReference>
<comment type="function">
    <text evidence="1">Condensation of UDP-2,3-diacylglucosamine and 2,3-diacylglucosamine-1-phosphate to form lipid A disaccharide, a precursor of lipid A, a phosphorylated glycolipid that anchors the lipopolysaccharide to the outer membrane of the cell.</text>
</comment>
<evidence type="ECO:0000256" key="2">
    <source>
        <dbReference type="ARBA" id="ARBA00012687"/>
    </source>
</evidence>